<gene>
    <name evidence="1" type="ORF">BSPA14S_H0044</name>
</gene>
<proteinExistence type="predicted"/>
<organism evidence="1 2">
    <name type="scientific">Borreliella spielmanii A14S</name>
    <dbReference type="NCBI Taxonomy" id="498742"/>
    <lineage>
        <taxon>Bacteria</taxon>
        <taxon>Pseudomonadati</taxon>
        <taxon>Spirochaetota</taxon>
        <taxon>Spirochaetia</taxon>
        <taxon>Spirochaetales</taxon>
        <taxon>Borreliaceae</taxon>
        <taxon>Borreliella</taxon>
    </lineage>
</organism>
<accession>C0RCH0</accession>
<name>C0RCH0_9SPIR</name>
<protein>
    <submittedName>
        <fullName evidence="1">Outer membrane protein</fullName>
    </submittedName>
</protein>
<reference evidence="1 2" key="1">
    <citation type="journal article" date="2012" name="J. Bacteriol.">
        <title>Whole-Genome Sequences of Borrelia bissettii, Borrelia valaisiana, and Borrelia spielmanii.</title>
        <authorList>
            <person name="Schutzer S.E."/>
            <person name="Fraser-Liggett C.M."/>
            <person name="Qiu W.G."/>
            <person name="Kraiczy P."/>
            <person name="Mongodin E.F."/>
            <person name="Dunn J.J."/>
            <person name="Luft B.J."/>
            <person name="Casjens S.R."/>
        </authorList>
    </citation>
    <scope>NUCLEOTIDE SEQUENCE [LARGE SCALE GENOMIC DNA]</scope>
    <source>
        <strain evidence="1 2">A14S</strain>
        <plasmid evidence="1 2">A14S_lp28-3</plasmid>
    </source>
</reference>
<evidence type="ECO:0000313" key="1">
    <source>
        <dbReference type="EMBL" id="ACN53434.1"/>
    </source>
</evidence>
<dbReference type="AlphaFoldDB" id="C0RCH0"/>
<evidence type="ECO:0000313" key="2">
    <source>
        <dbReference type="Proteomes" id="UP000003481"/>
    </source>
</evidence>
<dbReference type="NCBIfam" id="NF033726">
    <property type="entry name" value="borfam52"/>
    <property type="match status" value="1"/>
</dbReference>
<dbReference type="EMBL" id="CP001471">
    <property type="protein sequence ID" value="ACN53434.1"/>
    <property type="molecule type" value="Genomic_DNA"/>
</dbReference>
<dbReference type="HOGENOM" id="CLU_3165313_0_0_12"/>
<dbReference type="Proteomes" id="UP000003481">
    <property type="component" value="Plasmid A14S_lp28-3"/>
</dbReference>
<sequence length="47" mass="5527">MSIDIKETLYTLYNGLKNGSREIPLLTGYNGEYFNKFFLELGYERSK</sequence>
<dbReference type="RefSeq" id="WP_012665878.1">
    <property type="nucleotide sequence ID" value="NC_012183.1"/>
</dbReference>
<keyword evidence="1" id="KW-0614">Plasmid</keyword>
<geneLocation type="plasmid" evidence="1 2">
    <name>A14S_lp28-3</name>
</geneLocation>